<keyword evidence="4 7" id="KW-0812">Transmembrane</keyword>
<keyword evidence="2 7" id="KW-0813">Transport</keyword>
<feature type="transmembrane region" description="Helical" evidence="7">
    <location>
        <begin position="138"/>
        <end position="166"/>
    </location>
</feature>
<dbReference type="PANTHER" id="PTHR43163">
    <property type="entry name" value="DIPEPTIDE TRANSPORT SYSTEM PERMEASE PROTEIN DPPB-RELATED"/>
    <property type="match status" value="1"/>
</dbReference>
<evidence type="ECO:0000256" key="3">
    <source>
        <dbReference type="ARBA" id="ARBA00022475"/>
    </source>
</evidence>
<evidence type="ECO:0000313" key="10">
    <source>
        <dbReference type="Proteomes" id="UP000294739"/>
    </source>
</evidence>
<dbReference type="InterPro" id="IPR045621">
    <property type="entry name" value="BPD_transp_1_N"/>
</dbReference>
<feature type="domain" description="ABC transmembrane type-1" evidence="8">
    <location>
        <begin position="99"/>
        <end position="309"/>
    </location>
</feature>
<dbReference type="PROSITE" id="PS50928">
    <property type="entry name" value="ABC_TM1"/>
    <property type="match status" value="1"/>
</dbReference>
<comment type="caution">
    <text evidence="9">The sequence shown here is derived from an EMBL/GenBank/DDBJ whole genome shotgun (WGS) entry which is preliminary data.</text>
</comment>
<dbReference type="Pfam" id="PF00528">
    <property type="entry name" value="BPD_transp_1"/>
    <property type="match status" value="1"/>
</dbReference>
<dbReference type="Gene3D" id="1.10.3720.10">
    <property type="entry name" value="MetI-like"/>
    <property type="match status" value="1"/>
</dbReference>
<sequence>MAAFVARRLGISAAVFLLISIGIFVLVRAAPGDPVSMMVNPEDTLDGGQQFVEAKRRELGLDQPVPVQYLAWLRHALTGDLGYSYVSDRPVLGVLAERLPPTVELMGTALLIALVIAVPLGMLAAVRRNTAVDYMIAALSVTTISIPSFFLGIAAVYVLTLKLGVLPSAGMSTPGQAGVLDAVRHLILPALILSLTIAGPFVRYVRSGLIDELDADYVRTAEAKGATTLRVLSRHALPNALIPLVTVVALRIPHLLAGAVVLEQVFAWPGMGQLAVSSIGRQDYPVIIGFALYVAVLVLICNLAADLLYAVVDPRVRLT</sequence>
<keyword evidence="10" id="KW-1185">Reference proteome</keyword>
<evidence type="ECO:0000256" key="2">
    <source>
        <dbReference type="ARBA" id="ARBA00022448"/>
    </source>
</evidence>
<dbReference type="Pfam" id="PF19300">
    <property type="entry name" value="BPD_transp_1_N"/>
    <property type="match status" value="1"/>
</dbReference>
<feature type="transmembrane region" description="Helical" evidence="7">
    <location>
        <begin position="286"/>
        <end position="312"/>
    </location>
</feature>
<proteinExistence type="inferred from homology"/>
<evidence type="ECO:0000259" key="8">
    <source>
        <dbReference type="PROSITE" id="PS50928"/>
    </source>
</evidence>
<dbReference type="CDD" id="cd06261">
    <property type="entry name" value="TM_PBP2"/>
    <property type="match status" value="1"/>
</dbReference>
<accession>A0A4R5CRW6</accession>
<name>A0A4R5CRW6_9ACTN</name>
<dbReference type="InParanoid" id="A0A4R5CRW6"/>
<feature type="transmembrane region" description="Helical" evidence="7">
    <location>
        <begin position="105"/>
        <end position="126"/>
    </location>
</feature>
<keyword evidence="6 7" id="KW-0472">Membrane</keyword>
<protein>
    <submittedName>
        <fullName evidence="9">ABC transporter permease</fullName>
    </submittedName>
</protein>
<evidence type="ECO:0000256" key="5">
    <source>
        <dbReference type="ARBA" id="ARBA00022989"/>
    </source>
</evidence>
<evidence type="ECO:0000256" key="1">
    <source>
        <dbReference type="ARBA" id="ARBA00004651"/>
    </source>
</evidence>
<dbReference type="OrthoDB" id="9778910at2"/>
<reference evidence="9 10" key="1">
    <citation type="submission" date="2019-03" db="EMBL/GenBank/DDBJ databases">
        <title>Draft genome sequences of novel Actinobacteria.</title>
        <authorList>
            <person name="Sahin N."/>
            <person name="Ay H."/>
            <person name="Saygin H."/>
        </authorList>
    </citation>
    <scope>NUCLEOTIDE SEQUENCE [LARGE SCALE GENOMIC DNA]</scope>
    <source>
        <strain evidence="9 10">5K138</strain>
    </source>
</reference>
<dbReference type="RefSeq" id="WP_131899241.1">
    <property type="nucleotide sequence ID" value="NZ_SMKZ01000043.1"/>
</dbReference>
<evidence type="ECO:0000256" key="6">
    <source>
        <dbReference type="ARBA" id="ARBA00023136"/>
    </source>
</evidence>
<gene>
    <name evidence="9" type="ORF">E1269_23770</name>
</gene>
<evidence type="ECO:0000256" key="4">
    <source>
        <dbReference type="ARBA" id="ARBA00022692"/>
    </source>
</evidence>
<evidence type="ECO:0000313" key="9">
    <source>
        <dbReference type="EMBL" id="TDE01184.1"/>
    </source>
</evidence>
<dbReference type="InterPro" id="IPR000515">
    <property type="entry name" value="MetI-like"/>
</dbReference>
<dbReference type="AlphaFoldDB" id="A0A4R5CRW6"/>
<dbReference type="GO" id="GO:0005886">
    <property type="term" value="C:plasma membrane"/>
    <property type="evidence" value="ECO:0007669"/>
    <property type="project" value="UniProtKB-SubCell"/>
</dbReference>
<dbReference type="SUPFAM" id="SSF161098">
    <property type="entry name" value="MetI-like"/>
    <property type="match status" value="1"/>
</dbReference>
<dbReference type="EMBL" id="SMKZ01000043">
    <property type="protein sequence ID" value="TDE01184.1"/>
    <property type="molecule type" value="Genomic_DNA"/>
</dbReference>
<comment type="similarity">
    <text evidence="7">Belongs to the binding-protein-dependent transport system permease family.</text>
</comment>
<organism evidence="9 10">
    <name type="scientific">Jiangella asiatica</name>
    <dbReference type="NCBI Taxonomy" id="2530372"/>
    <lineage>
        <taxon>Bacteria</taxon>
        <taxon>Bacillati</taxon>
        <taxon>Actinomycetota</taxon>
        <taxon>Actinomycetes</taxon>
        <taxon>Jiangellales</taxon>
        <taxon>Jiangellaceae</taxon>
        <taxon>Jiangella</taxon>
    </lineage>
</organism>
<keyword evidence="5 7" id="KW-1133">Transmembrane helix</keyword>
<feature type="transmembrane region" description="Helical" evidence="7">
    <location>
        <begin position="186"/>
        <end position="205"/>
    </location>
</feature>
<dbReference type="InterPro" id="IPR035906">
    <property type="entry name" value="MetI-like_sf"/>
</dbReference>
<evidence type="ECO:0000256" key="7">
    <source>
        <dbReference type="RuleBase" id="RU363032"/>
    </source>
</evidence>
<dbReference type="Proteomes" id="UP000294739">
    <property type="component" value="Unassembled WGS sequence"/>
</dbReference>
<dbReference type="PANTHER" id="PTHR43163:SF6">
    <property type="entry name" value="DIPEPTIDE TRANSPORT SYSTEM PERMEASE PROTEIN DPPB-RELATED"/>
    <property type="match status" value="1"/>
</dbReference>
<keyword evidence="3" id="KW-1003">Cell membrane</keyword>
<feature type="transmembrane region" description="Helical" evidence="7">
    <location>
        <begin position="240"/>
        <end position="266"/>
    </location>
</feature>
<dbReference type="GO" id="GO:0055085">
    <property type="term" value="P:transmembrane transport"/>
    <property type="evidence" value="ECO:0007669"/>
    <property type="project" value="InterPro"/>
</dbReference>
<comment type="subcellular location">
    <subcellularLocation>
        <location evidence="1 7">Cell membrane</location>
        <topology evidence="1 7">Multi-pass membrane protein</topology>
    </subcellularLocation>
</comment>